<dbReference type="GO" id="GO:0051999">
    <property type="term" value="P:mannosyl-inositol phosphorylceramide biosynthetic process"/>
    <property type="evidence" value="ECO:0007669"/>
    <property type="project" value="TreeGrafter"/>
</dbReference>
<comment type="caution">
    <text evidence="3">The sequence shown here is derived from an EMBL/GenBank/DDBJ whole genome shotgun (WGS) entry which is preliminary data.</text>
</comment>
<feature type="transmembrane region" description="Helical" evidence="2">
    <location>
        <begin position="317"/>
        <end position="339"/>
    </location>
</feature>
<evidence type="ECO:0000313" key="3">
    <source>
        <dbReference type="EMBL" id="PCI95855.1"/>
    </source>
</evidence>
<keyword evidence="2" id="KW-0472">Membrane</keyword>
<dbReference type="AlphaFoldDB" id="A0A2A4YNG7"/>
<dbReference type="PANTHER" id="PTHR32385:SF15">
    <property type="entry name" value="INOSITOL PHOSPHOCERAMIDE MANNOSYLTRANSFERASE 1"/>
    <property type="match status" value="1"/>
</dbReference>
<dbReference type="InterPro" id="IPR029044">
    <property type="entry name" value="Nucleotide-diphossugar_trans"/>
</dbReference>
<dbReference type="EMBL" id="NVUU01000007">
    <property type="protein sequence ID" value="PCI95855.1"/>
    <property type="molecule type" value="Genomic_DNA"/>
</dbReference>
<keyword evidence="2" id="KW-0812">Transmembrane</keyword>
<dbReference type="InterPro" id="IPR051706">
    <property type="entry name" value="Glycosyltransferase_domain"/>
</dbReference>
<protein>
    <recommendedName>
        <fullName evidence="5">Glycosyl transferase</fullName>
    </recommendedName>
</protein>
<evidence type="ECO:0000256" key="2">
    <source>
        <dbReference type="SAM" id="Phobius"/>
    </source>
</evidence>
<dbReference type="GO" id="GO:0016020">
    <property type="term" value="C:membrane"/>
    <property type="evidence" value="ECO:0007669"/>
    <property type="project" value="GOC"/>
</dbReference>
<proteinExistence type="predicted"/>
<dbReference type="Gene3D" id="3.90.550.20">
    <property type="match status" value="1"/>
</dbReference>
<dbReference type="Proteomes" id="UP000217838">
    <property type="component" value="Unassembled WGS sequence"/>
</dbReference>
<dbReference type="PANTHER" id="PTHR32385">
    <property type="entry name" value="MANNOSYL PHOSPHORYLINOSITOL CERAMIDE SYNTHASE"/>
    <property type="match status" value="1"/>
</dbReference>
<reference evidence="4" key="1">
    <citation type="submission" date="2017-08" db="EMBL/GenBank/DDBJ databases">
        <title>A dynamic microbial community with high functional redundancy inhabits the cold, oxic subseafloor aquifer.</title>
        <authorList>
            <person name="Tully B.J."/>
            <person name="Wheat C.G."/>
            <person name="Glazer B.T."/>
            <person name="Huber J.A."/>
        </authorList>
    </citation>
    <scope>NUCLEOTIDE SEQUENCE [LARGE SCALE GENOMIC DNA]</scope>
</reference>
<evidence type="ECO:0000256" key="1">
    <source>
        <dbReference type="ARBA" id="ARBA00022679"/>
    </source>
</evidence>
<evidence type="ECO:0000313" key="4">
    <source>
        <dbReference type="Proteomes" id="UP000217838"/>
    </source>
</evidence>
<accession>A0A2A4YNG7</accession>
<evidence type="ECO:0008006" key="5">
    <source>
        <dbReference type="Google" id="ProtNLM"/>
    </source>
</evidence>
<keyword evidence="2" id="KW-1133">Transmembrane helix</keyword>
<gene>
    <name evidence="3" type="ORF">COB11_00950</name>
</gene>
<dbReference type="SUPFAM" id="SSF53448">
    <property type="entry name" value="Nucleotide-diphospho-sugar transferases"/>
    <property type="match status" value="1"/>
</dbReference>
<dbReference type="Pfam" id="PF04488">
    <property type="entry name" value="Gly_transf_sug"/>
    <property type="match status" value="1"/>
</dbReference>
<keyword evidence="1" id="KW-0808">Transferase</keyword>
<organism evidence="3 4">
    <name type="scientific">Aerophobetes bacterium</name>
    <dbReference type="NCBI Taxonomy" id="2030807"/>
    <lineage>
        <taxon>Bacteria</taxon>
        <taxon>Candidatus Aerophobota</taxon>
    </lineage>
</organism>
<dbReference type="GO" id="GO:0000030">
    <property type="term" value="F:mannosyltransferase activity"/>
    <property type="evidence" value="ECO:0007669"/>
    <property type="project" value="TreeGrafter"/>
</dbReference>
<dbReference type="InterPro" id="IPR007577">
    <property type="entry name" value="GlycoTrfase_DXD_sugar-bd_CS"/>
</dbReference>
<name>A0A2A4YNG7_UNCAE</name>
<sequence>MKKFVGLFLFTFALLNNLCSSEKTNDFHTLQGKKTKNWDYVLKSDINFLEKYKDLYLANGASDVKLNKIPKFIHFIWIGPKDFPSNSIKNVISWVEKHPAYEVCFWSDRDRPLPHPEMKFRKVQDFNWGYLEDLYHDSDNYAEKADLLRYEILFQEGGIYVDHDVECYKPFDKFVSGYDLFCGLEPLHAPLGSTAVEACNNLIGACPSHPILKKAIELSQKNWEYYKNAYQGSDVGSVTKRVYFRTFCSFSEAVHQMVFDSNFRNIVLPAGFFNKIEGNFGVYAHHFYDSTWFESETQFEKNVRKRLLKICRKNNQVMLIVSVFFIILTFVIICLFLQIRLLRKHIEKKN</sequence>